<evidence type="ECO:0000256" key="1">
    <source>
        <dbReference type="SAM" id="MobiDB-lite"/>
    </source>
</evidence>
<accession>A0AAU2ADZ4</accession>
<dbReference type="Pfam" id="PF01494">
    <property type="entry name" value="FAD_binding_3"/>
    <property type="match status" value="1"/>
</dbReference>
<reference evidence="3" key="1">
    <citation type="submission" date="2022-10" db="EMBL/GenBank/DDBJ databases">
        <title>The complete genomes of actinobacterial strains from the NBC collection.</title>
        <authorList>
            <person name="Joergensen T.S."/>
            <person name="Alvarez Arevalo M."/>
            <person name="Sterndorff E.B."/>
            <person name="Faurdal D."/>
            <person name="Vuksanovic O."/>
            <person name="Mourched A.-S."/>
            <person name="Charusanti P."/>
            <person name="Shaw S."/>
            <person name="Blin K."/>
            <person name="Weber T."/>
        </authorList>
    </citation>
    <scope>NUCLEOTIDE SEQUENCE</scope>
    <source>
        <strain evidence="3">NBC_00093</strain>
    </source>
</reference>
<organism evidence="3">
    <name type="scientific">Streptomyces sp. NBC_00093</name>
    <dbReference type="NCBI Taxonomy" id="2975649"/>
    <lineage>
        <taxon>Bacteria</taxon>
        <taxon>Bacillati</taxon>
        <taxon>Actinomycetota</taxon>
        <taxon>Actinomycetes</taxon>
        <taxon>Kitasatosporales</taxon>
        <taxon>Streptomycetaceae</taxon>
        <taxon>Streptomyces</taxon>
    </lineage>
</organism>
<gene>
    <name evidence="3" type="ORF">OHA22_42545</name>
</gene>
<dbReference type="GO" id="GO:0071949">
    <property type="term" value="F:FAD binding"/>
    <property type="evidence" value="ECO:0007669"/>
    <property type="project" value="InterPro"/>
</dbReference>
<feature type="region of interest" description="Disordered" evidence="1">
    <location>
        <begin position="31"/>
        <end position="51"/>
    </location>
</feature>
<dbReference type="InterPro" id="IPR002938">
    <property type="entry name" value="FAD-bd"/>
</dbReference>
<dbReference type="Gene3D" id="3.50.50.60">
    <property type="entry name" value="FAD/NAD(P)-binding domain"/>
    <property type="match status" value="1"/>
</dbReference>
<name>A0AAU2ADZ4_9ACTN</name>
<proteinExistence type="predicted"/>
<sequence length="96" mass="10012">MAHTVVIGAGPVGLVTAMLLAADGHQVTVLDRDSMDPRDRKRPGVRQFAQPHGLLPGGLRLLERELPTGVAELVAVGGRPYDIVGGAWGVDGVGPR</sequence>
<dbReference type="InterPro" id="IPR036188">
    <property type="entry name" value="FAD/NAD-bd_sf"/>
</dbReference>
<evidence type="ECO:0000313" key="3">
    <source>
        <dbReference type="EMBL" id="WTT21743.1"/>
    </source>
</evidence>
<evidence type="ECO:0000259" key="2">
    <source>
        <dbReference type="Pfam" id="PF01494"/>
    </source>
</evidence>
<dbReference type="SUPFAM" id="SSF51971">
    <property type="entry name" value="Nucleotide-binding domain"/>
    <property type="match status" value="1"/>
</dbReference>
<protein>
    <submittedName>
        <fullName evidence="3">FAD-dependent oxidoreductase</fullName>
    </submittedName>
</protein>
<dbReference type="EMBL" id="CP108222">
    <property type="protein sequence ID" value="WTT21743.1"/>
    <property type="molecule type" value="Genomic_DNA"/>
</dbReference>
<dbReference type="AlphaFoldDB" id="A0AAU2ADZ4"/>
<feature type="domain" description="FAD-binding" evidence="2">
    <location>
        <begin position="3"/>
        <end position="39"/>
    </location>
</feature>